<name>A0A9W3ABT3_BIOGL</name>
<keyword evidence="6" id="KW-0967">Endosome</keyword>
<comment type="subcellular location">
    <subcellularLocation>
        <location evidence="2">Cell membrane</location>
        <topology evidence="2">Multi-pass membrane protein</topology>
    </subcellularLocation>
    <subcellularLocation>
        <location evidence="1">Endosome membrane</location>
        <topology evidence="1">Multi-pass membrane protein</topology>
    </subcellularLocation>
</comment>
<evidence type="ECO:0000256" key="4">
    <source>
        <dbReference type="ARBA" id="ARBA00022475"/>
    </source>
</evidence>
<evidence type="ECO:0000259" key="15">
    <source>
        <dbReference type="Pfam" id="PF08016"/>
    </source>
</evidence>
<feature type="compositionally biased region" description="Basic residues" evidence="13">
    <location>
        <begin position="43"/>
        <end position="53"/>
    </location>
</feature>
<feature type="domain" description="Mucolipin extracytosolic" evidence="16">
    <location>
        <begin position="202"/>
        <end position="396"/>
    </location>
</feature>
<evidence type="ECO:0000256" key="14">
    <source>
        <dbReference type="SAM" id="Phobius"/>
    </source>
</evidence>
<dbReference type="GO" id="GO:0005886">
    <property type="term" value="C:plasma membrane"/>
    <property type="evidence" value="ECO:0007669"/>
    <property type="project" value="UniProtKB-SubCell"/>
</dbReference>
<feature type="region of interest" description="Disordered" evidence="13">
    <location>
        <begin position="71"/>
        <end position="140"/>
    </location>
</feature>
<dbReference type="PANTHER" id="PTHR12127">
    <property type="entry name" value="MUCOLIPIN"/>
    <property type="match status" value="1"/>
</dbReference>
<feature type="transmembrane region" description="Helical" evidence="14">
    <location>
        <begin position="509"/>
        <end position="527"/>
    </location>
</feature>
<evidence type="ECO:0000256" key="13">
    <source>
        <dbReference type="SAM" id="MobiDB-lite"/>
    </source>
</evidence>
<evidence type="ECO:0000256" key="3">
    <source>
        <dbReference type="ARBA" id="ARBA00022448"/>
    </source>
</evidence>
<feature type="transmembrane region" description="Helical" evidence="14">
    <location>
        <begin position="615"/>
        <end position="637"/>
    </location>
</feature>
<evidence type="ECO:0000256" key="2">
    <source>
        <dbReference type="ARBA" id="ARBA00004651"/>
    </source>
</evidence>
<evidence type="ECO:0000256" key="1">
    <source>
        <dbReference type="ARBA" id="ARBA00004337"/>
    </source>
</evidence>
<feature type="transmembrane region" description="Helical" evidence="14">
    <location>
        <begin position="416"/>
        <end position="435"/>
    </location>
</feature>
<dbReference type="Pfam" id="PF08016">
    <property type="entry name" value="PKD_channel"/>
    <property type="match status" value="1"/>
</dbReference>
<evidence type="ECO:0000259" key="16">
    <source>
        <dbReference type="Pfam" id="PF21381"/>
    </source>
</evidence>
<comment type="catalytic activity">
    <reaction evidence="12">
        <text>Ca(2+)(in) = Ca(2+)(out)</text>
        <dbReference type="Rhea" id="RHEA:29671"/>
        <dbReference type="ChEBI" id="CHEBI:29108"/>
    </reaction>
</comment>
<evidence type="ECO:0000256" key="6">
    <source>
        <dbReference type="ARBA" id="ARBA00022753"/>
    </source>
</evidence>
<evidence type="ECO:0000256" key="10">
    <source>
        <dbReference type="ARBA" id="ARBA00023157"/>
    </source>
</evidence>
<dbReference type="AlphaFoldDB" id="A0A9W3ABT3"/>
<dbReference type="CDD" id="cd21050">
    <property type="entry name" value="ELD_TRPML"/>
    <property type="match status" value="1"/>
</dbReference>
<feature type="compositionally biased region" description="Polar residues" evidence="13">
    <location>
        <begin position="97"/>
        <end position="117"/>
    </location>
</feature>
<sequence>MQYVAARARSRSPSPCLSHGKEEQVTDEESGNSLQPESAAQRSRSRRRARTLSRSRAADIMIKLTDEEDPNASTRLLSRSLGVNRRAPTPREMDNMAGQNRNYGSFSSESGNINNDEATGDGNNPIIPQSQDSKPAKLARQKSYYTPSMVDDLRKRNKLYFLDPITKLRNFHGFPWKLTLQIIKLVLITAQVIIFGGQRENIVEYFERSELTYRHLLLKEWGPAYETLPYPPASGEYAVYSMSELFSHMNYVMEQYYKLPEKSLATVTLNRDKQTHRPYPIELCFRANSFVEYDNGSYIVSADVMHNCTYVAPTGKPGNETYDIRGDLKRQNFTVPFNRTLSLSLKFYIRTFHLNLLETHYGPTCYNMSIQILYTNSERSGQIVIDMNTSPQEIECEGKIMSPEAQYETDNMKVKVIAFDGVVIVICCLSSILCSRSLKRANNLRKDTATFFKLHKGKLFSFSNHMEYINMWYILIICNDVLTVIGSSFKIQLETRVFSVTSENYEVCSVLLGGGVFLTFVGILRYLGFFKSYNVLILTLKTSFPHVLRFLVCAICLYTGFLFCGWVVFSPYHIKFRKLSTASECLFALVNGDDMFVTFSALSNNSDTIWYFHRVYLYVFIALFIYVVISVFIAVIMENYENLKHYYEAGFPDTEVQAFIKEDGEMSMKEVFRHVQRGGRWHNWFFCIFPCFGCLRRGLASDKESLGGPDEHPS</sequence>
<feature type="region of interest" description="Disordered" evidence="13">
    <location>
        <begin position="1"/>
        <end position="54"/>
    </location>
</feature>
<accession>A0A9W3ABT3</accession>
<evidence type="ECO:0000313" key="18">
    <source>
        <dbReference type="RefSeq" id="XP_055884747.1"/>
    </source>
</evidence>
<keyword evidence="4" id="KW-1003">Cell membrane</keyword>
<keyword evidence="7 14" id="KW-1133">Transmembrane helix</keyword>
<dbReference type="OMA" id="WQARRKF"/>
<dbReference type="GeneID" id="106058811"/>
<dbReference type="GO" id="GO:0005765">
    <property type="term" value="C:lysosomal membrane"/>
    <property type="evidence" value="ECO:0007669"/>
    <property type="project" value="TreeGrafter"/>
</dbReference>
<keyword evidence="10" id="KW-1015">Disulfide bond</keyword>
<organism evidence="17 18">
    <name type="scientific">Biomphalaria glabrata</name>
    <name type="common">Bloodfluke planorb</name>
    <name type="synonym">Freshwater snail</name>
    <dbReference type="NCBI Taxonomy" id="6526"/>
    <lineage>
        <taxon>Eukaryota</taxon>
        <taxon>Metazoa</taxon>
        <taxon>Spiralia</taxon>
        <taxon>Lophotrochozoa</taxon>
        <taxon>Mollusca</taxon>
        <taxon>Gastropoda</taxon>
        <taxon>Heterobranchia</taxon>
        <taxon>Euthyneura</taxon>
        <taxon>Panpulmonata</taxon>
        <taxon>Hygrophila</taxon>
        <taxon>Lymnaeoidea</taxon>
        <taxon>Planorbidae</taxon>
        <taxon>Biomphalaria</taxon>
    </lineage>
</organism>
<proteinExistence type="predicted"/>
<evidence type="ECO:0000256" key="11">
    <source>
        <dbReference type="ARBA" id="ARBA00023303"/>
    </source>
</evidence>
<evidence type="ECO:0000256" key="9">
    <source>
        <dbReference type="ARBA" id="ARBA00023136"/>
    </source>
</evidence>
<dbReference type="Pfam" id="PF21381">
    <property type="entry name" value="MCLN_ECD"/>
    <property type="match status" value="1"/>
</dbReference>
<dbReference type="InterPro" id="IPR039031">
    <property type="entry name" value="Mucolipin"/>
</dbReference>
<feature type="transmembrane region" description="Helical" evidence="14">
    <location>
        <begin position="547"/>
        <end position="569"/>
    </location>
</feature>
<evidence type="ECO:0000256" key="7">
    <source>
        <dbReference type="ARBA" id="ARBA00022989"/>
    </source>
</evidence>
<keyword evidence="17" id="KW-1185">Reference proteome</keyword>
<protein>
    <submittedName>
        <fullName evidence="18">Mucolipin-3-like isoform X1</fullName>
    </submittedName>
</protein>
<dbReference type="GO" id="GO:0010008">
    <property type="term" value="C:endosome membrane"/>
    <property type="evidence" value="ECO:0007669"/>
    <property type="project" value="UniProtKB-SubCell"/>
</dbReference>
<dbReference type="InterPro" id="IPR049134">
    <property type="entry name" value="MCLN_ECD"/>
</dbReference>
<keyword evidence="9 14" id="KW-0472">Membrane</keyword>
<dbReference type="RefSeq" id="XP_055884747.1">
    <property type="nucleotide sequence ID" value="XM_056028772.1"/>
</dbReference>
<feature type="domain" description="Polycystin cation channel PKD1/PKD2" evidence="15">
    <location>
        <begin position="503"/>
        <end position="642"/>
    </location>
</feature>
<gene>
    <name evidence="18" type="primary">LOC106058811</name>
</gene>
<keyword evidence="5 14" id="KW-0812">Transmembrane</keyword>
<evidence type="ECO:0000256" key="8">
    <source>
        <dbReference type="ARBA" id="ARBA00023065"/>
    </source>
</evidence>
<dbReference type="GO" id="GO:0072345">
    <property type="term" value="F:NAADP-sensitive calcium-release channel activity"/>
    <property type="evidence" value="ECO:0007669"/>
    <property type="project" value="TreeGrafter"/>
</dbReference>
<evidence type="ECO:0000256" key="12">
    <source>
        <dbReference type="ARBA" id="ARBA00036634"/>
    </source>
</evidence>
<dbReference type="InterPro" id="IPR013122">
    <property type="entry name" value="PKD1_2_channel"/>
</dbReference>
<evidence type="ECO:0000256" key="5">
    <source>
        <dbReference type="ARBA" id="ARBA00022692"/>
    </source>
</evidence>
<reference evidence="18" key="1">
    <citation type="submission" date="2025-08" db="UniProtKB">
        <authorList>
            <consortium name="RefSeq"/>
        </authorList>
    </citation>
    <scope>IDENTIFICATION</scope>
</reference>
<dbReference type="Gene3D" id="1.10.287.70">
    <property type="match status" value="1"/>
</dbReference>
<dbReference type="PANTHER" id="PTHR12127:SF7">
    <property type="entry name" value="SD02261P"/>
    <property type="match status" value="1"/>
</dbReference>
<keyword evidence="11" id="KW-0407">Ion channel</keyword>
<keyword evidence="3" id="KW-0813">Transport</keyword>
<keyword evidence="8" id="KW-0406">Ion transport</keyword>
<dbReference type="Proteomes" id="UP001165740">
    <property type="component" value="Chromosome 5"/>
</dbReference>
<evidence type="ECO:0000313" key="17">
    <source>
        <dbReference type="Proteomes" id="UP001165740"/>
    </source>
</evidence>